<dbReference type="InParanoid" id="K0KC05"/>
<proteinExistence type="inferred from homology"/>
<dbReference type="Pfam" id="PF04176">
    <property type="entry name" value="TIP41"/>
    <property type="match status" value="1"/>
</dbReference>
<dbReference type="Proteomes" id="UP000009328">
    <property type="component" value="Unassembled WGS sequence"/>
</dbReference>
<evidence type="ECO:0000256" key="1">
    <source>
        <dbReference type="ARBA" id="ARBA00006658"/>
    </source>
</evidence>
<gene>
    <name evidence="3" type="ORF">BN7_2144</name>
</gene>
<name>K0KC05_WICCF</name>
<dbReference type="InterPro" id="IPR007303">
    <property type="entry name" value="TIP41-like"/>
</dbReference>
<dbReference type="GO" id="GO:0005829">
    <property type="term" value="C:cytosol"/>
    <property type="evidence" value="ECO:0007669"/>
    <property type="project" value="TreeGrafter"/>
</dbReference>
<protein>
    <submittedName>
        <fullName evidence="3">Type 2A phosphatase activator TIP41</fullName>
    </submittedName>
</protein>
<dbReference type="STRING" id="1206466.K0KC05"/>
<dbReference type="PANTHER" id="PTHR21021:SF16">
    <property type="entry name" value="TIP41-LIKE PROTEIN"/>
    <property type="match status" value="1"/>
</dbReference>
<feature type="compositionally biased region" description="Polar residues" evidence="2">
    <location>
        <begin position="1"/>
        <end position="13"/>
    </location>
</feature>
<comment type="caution">
    <text evidence="3">The sequence shown here is derived from an EMBL/GenBank/DDBJ whole genome shotgun (WGS) entry which is preliminary data.</text>
</comment>
<dbReference type="AlphaFoldDB" id="K0KC05"/>
<evidence type="ECO:0000313" key="3">
    <source>
        <dbReference type="EMBL" id="CCH42600.1"/>
    </source>
</evidence>
<reference evidence="3 4" key="1">
    <citation type="journal article" date="2012" name="Eukaryot. Cell">
        <title>Draft genome sequence of Wickerhamomyces ciferrii NRRL Y-1031 F-60-10.</title>
        <authorList>
            <person name="Schneider J."/>
            <person name="Andrea H."/>
            <person name="Blom J."/>
            <person name="Jaenicke S."/>
            <person name="Ruckert C."/>
            <person name="Schorsch C."/>
            <person name="Szczepanowski R."/>
            <person name="Farwick M."/>
            <person name="Goesmann A."/>
            <person name="Puhler A."/>
            <person name="Schaffer S."/>
            <person name="Tauch A."/>
            <person name="Kohler T."/>
            <person name="Brinkrolf K."/>
        </authorList>
    </citation>
    <scope>NUCLEOTIDE SEQUENCE [LARGE SCALE GENOMIC DNA]</scope>
    <source>
        <strain evidence="4">ATCC 14091 / BCRC 22168 / CBS 111 / JCM 3599 / NBRC 0793 / NRRL Y-1031 F-60-10</strain>
    </source>
</reference>
<evidence type="ECO:0000313" key="4">
    <source>
        <dbReference type="Proteomes" id="UP000009328"/>
    </source>
</evidence>
<keyword evidence="4" id="KW-1185">Reference proteome</keyword>
<feature type="region of interest" description="Disordered" evidence="2">
    <location>
        <begin position="1"/>
        <end position="28"/>
    </location>
</feature>
<dbReference type="GO" id="GO:0031929">
    <property type="term" value="P:TOR signaling"/>
    <property type="evidence" value="ECO:0007669"/>
    <property type="project" value="TreeGrafter"/>
</dbReference>
<comment type="similarity">
    <text evidence="1">Belongs to the TIP41 family.</text>
</comment>
<evidence type="ECO:0000256" key="2">
    <source>
        <dbReference type="SAM" id="MobiDB-lite"/>
    </source>
</evidence>
<dbReference type="HOGENOM" id="CLU_039187_0_2_1"/>
<dbReference type="FunCoup" id="K0KC05">
    <property type="interactions" value="818"/>
</dbReference>
<dbReference type="eggNOG" id="KOG3224">
    <property type="taxonomic scope" value="Eukaryota"/>
</dbReference>
<dbReference type="PANTHER" id="PTHR21021">
    <property type="entry name" value="GAF/PUTATIVE CYTOSKELETAL PROTEIN"/>
    <property type="match status" value="1"/>
</dbReference>
<sequence length="406" mass="45728">MSQDKFTVPQNKPSSKKPTDRAPTQSPTVALASNGTISSRTPGGINTVHINAAREMFASTARARQPPSSVATNPNYIPNASNIIKRQPFDFNAIEPPVETTGTQLPSTSSTFTKPEIQVPAKNHDKSQCTNPQCAHCGRVIIPSPVASFPLVETPSISINDWEIYTTKKPILNAEEIDMEESRLGIPVPEMIFGHNKIEIKNQLKNFNISFNTPDALSLVDTTGENLIQVSYSKEWFSTRETGTNDIKGIVKPFDWTYTTNYKGSFTNDSIKLIENSEFQIPLDKLKKPDPILFFDDMVLYEDELGDNGISILSCKIRVMPERLLLLTRFFLRVDNVIFRIRDTRIYIDFNENLIIREYKEQEASYQDIIRKVSPLAGDPRSFLRDQNWIASKLPVVKVVVDSAKL</sequence>
<dbReference type="InterPro" id="IPR051330">
    <property type="entry name" value="Phosphatase_reg/MetRdx"/>
</dbReference>
<organism evidence="3 4">
    <name type="scientific">Wickerhamomyces ciferrii (strain ATCC 14091 / BCRC 22168 / CBS 111 / JCM 3599 / NBRC 0793 / NRRL Y-1031 F-60-10)</name>
    <name type="common">Yeast</name>
    <name type="synonym">Pichia ciferrii</name>
    <dbReference type="NCBI Taxonomy" id="1206466"/>
    <lineage>
        <taxon>Eukaryota</taxon>
        <taxon>Fungi</taxon>
        <taxon>Dikarya</taxon>
        <taxon>Ascomycota</taxon>
        <taxon>Saccharomycotina</taxon>
        <taxon>Saccharomycetes</taxon>
        <taxon>Phaffomycetales</taxon>
        <taxon>Wickerhamomycetaceae</taxon>
        <taxon>Wickerhamomyces</taxon>
    </lineage>
</organism>
<dbReference type="EMBL" id="CAIF01000049">
    <property type="protein sequence ID" value="CCH42600.1"/>
    <property type="molecule type" value="Genomic_DNA"/>
</dbReference>
<accession>K0KC05</accession>